<gene>
    <name evidence="4" type="ORF">IAA83_05915</name>
</gene>
<keyword evidence="1" id="KW-0175">Coiled coil</keyword>
<proteinExistence type="predicted"/>
<feature type="region of interest" description="Disordered" evidence="2">
    <location>
        <begin position="25"/>
        <end position="57"/>
    </location>
</feature>
<name>A0A9D1FA11_9FIRM</name>
<evidence type="ECO:0000313" key="4">
    <source>
        <dbReference type="EMBL" id="HIS64890.1"/>
    </source>
</evidence>
<feature type="coiled-coil region" evidence="1">
    <location>
        <begin position="84"/>
        <end position="191"/>
    </location>
</feature>
<dbReference type="Gene3D" id="1.10.287.1490">
    <property type="match status" value="1"/>
</dbReference>
<evidence type="ECO:0000256" key="3">
    <source>
        <dbReference type="SAM" id="Phobius"/>
    </source>
</evidence>
<reference evidence="4" key="2">
    <citation type="journal article" date="2021" name="PeerJ">
        <title>Extensive microbial diversity within the chicken gut microbiome revealed by metagenomics and culture.</title>
        <authorList>
            <person name="Gilroy R."/>
            <person name="Ravi A."/>
            <person name="Getino M."/>
            <person name="Pursley I."/>
            <person name="Horton D.L."/>
            <person name="Alikhan N.F."/>
            <person name="Baker D."/>
            <person name="Gharbi K."/>
            <person name="Hall N."/>
            <person name="Watson M."/>
            <person name="Adriaenssens E.M."/>
            <person name="Foster-Nyarko E."/>
            <person name="Jarju S."/>
            <person name="Secka A."/>
            <person name="Antonio M."/>
            <person name="Oren A."/>
            <person name="Chaudhuri R.R."/>
            <person name="La Ragione R."/>
            <person name="Hildebrand F."/>
            <person name="Pallen M.J."/>
        </authorList>
    </citation>
    <scope>NUCLEOTIDE SEQUENCE</scope>
    <source>
        <strain evidence="4">ChiBcec16-1751</strain>
    </source>
</reference>
<reference evidence="4" key="1">
    <citation type="submission" date="2020-10" db="EMBL/GenBank/DDBJ databases">
        <authorList>
            <person name="Gilroy R."/>
        </authorList>
    </citation>
    <scope>NUCLEOTIDE SEQUENCE</scope>
    <source>
        <strain evidence="4">ChiBcec16-1751</strain>
    </source>
</reference>
<dbReference type="AlphaFoldDB" id="A0A9D1FA11"/>
<protein>
    <recommendedName>
        <fullName evidence="6">Zinc-ribbon domain-containing protein</fullName>
    </recommendedName>
</protein>
<feature type="transmembrane region" description="Helical" evidence="3">
    <location>
        <begin position="64"/>
        <end position="82"/>
    </location>
</feature>
<evidence type="ECO:0000256" key="1">
    <source>
        <dbReference type="SAM" id="Coils"/>
    </source>
</evidence>
<evidence type="ECO:0000313" key="5">
    <source>
        <dbReference type="Proteomes" id="UP000886741"/>
    </source>
</evidence>
<accession>A0A9D1FA11</accession>
<organism evidence="4 5">
    <name type="scientific">Candidatus Avoscillospira avistercoris</name>
    <dbReference type="NCBI Taxonomy" id="2840707"/>
    <lineage>
        <taxon>Bacteria</taxon>
        <taxon>Bacillati</taxon>
        <taxon>Bacillota</taxon>
        <taxon>Clostridia</taxon>
        <taxon>Eubacteriales</taxon>
        <taxon>Oscillospiraceae</taxon>
        <taxon>Oscillospiraceae incertae sedis</taxon>
        <taxon>Candidatus Avoscillospira</taxon>
    </lineage>
</organism>
<evidence type="ECO:0000256" key="2">
    <source>
        <dbReference type="SAM" id="MobiDB-lite"/>
    </source>
</evidence>
<keyword evidence="3" id="KW-0472">Membrane</keyword>
<sequence length="250" mass="27845">MNCIKCGREIPEGELFCAVCSQAPEQREPVRRPAPAAQSRPSDARKNTGARSAERRSSKKGPTVALVLVCLLLAGAIGYIVLSHGRLTVEQNRLEARQQQLEQRENEFAALEQSKEALSAQLETANDSIAILEDEISKLERQLNESQSNVSQSQYDLTSQKQQLDKLTGEKNALEEAAQLLQEQLTSLQTSYAVASEKANFMDSYVVFVNNDGSGLYHTYDCSQFKRDSFWAYSRKLAQSNGYDPCPQCQ</sequence>
<dbReference type="SUPFAM" id="SSF57997">
    <property type="entry name" value="Tropomyosin"/>
    <property type="match status" value="1"/>
</dbReference>
<dbReference type="Proteomes" id="UP000886741">
    <property type="component" value="Unassembled WGS sequence"/>
</dbReference>
<evidence type="ECO:0008006" key="6">
    <source>
        <dbReference type="Google" id="ProtNLM"/>
    </source>
</evidence>
<dbReference type="EMBL" id="DVJJ01000087">
    <property type="protein sequence ID" value="HIS64890.1"/>
    <property type="molecule type" value="Genomic_DNA"/>
</dbReference>
<comment type="caution">
    <text evidence="4">The sequence shown here is derived from an EMBL/GenBank/DDBJ whole genome shotgun (WGS) entry which is preliminary data.</text>
</comment>
<keyword evidence="3" id="KW-1133">Transmembrane helix</keyword>
<feature type="compositionally biased region" description="Basic and acidic residues" evidence="2">
    <location>
        <begin position="42"/>
        <end position="56"/>
    </location>
</feature>
<keyword evidence="3" id="KW-0812">Transmembrane</keyword>